<dbReference type="EMBL" id="JAINWA010000003">
    <property type="protein sequence ID" value="MCD1655112.1"/>
    <property type="molecule type" value="Genomic_DNA"/>
</dbReference>
<evidence type="ECO:0000313" key="3">
    <source>
        <dbReference type="EMBL" id="MCD1655112.1"/>
    </source>
</evidence>
<evidence type="ECO:0000256" key="1">
    <source>
        <dbReference type="ARBA" id="ARBA00023002"/>
    </source>
</evidence>
<dbReference type="Proteomes" id="UP001198163">
    <property type="component" value="Unassembled WGS sequence"/>
</dbReference>
<gene>
    <name evidence="3" type="ORF">K7J14_10415</name>
</gene>
<sequence>MITVAEHPRSLASVQTKYCAGCGHGVVHRIICELIDEMGMQGRAVITNPVGCAIWADLYFDFDSVQPAHGRTPAAATGIKRVLPDHLVICYQGDGDLAAIGTAEIIHAANRGEKFTVIFVNNAIYGMTGGQMAPTTLVGQKAATAPMGRDPEGQGMGYPIRVLEMLATLGGTRYLARGAVNSPANVRKLKSYIKTAFEAQMNGIGFSMVEILSPCGTNWGMEPVQAVEWLENEMIPYYPLGIVKNELPGKAGGVK</sequence>
<dbReference type="AlphaFoldDB" id="A0AAE3EI55"/>
<accession>A0AAE3EI55</accession>
<comment type="caution">
    <text evidence="3">The sequence shown here is derived from an EMBL/GenBank/DDBJ whole genome shotgun (WGS) entry which is preliminary data.</text>
</comment>
<dbReference type="InterPro" id="IPR051457">
    <property type="entry name" value="2-oxoacid:Fd_oxidoreductase"/>
</dbReference>
<protein>
    <submittedName>
        <fullName evidence="3">2-oxoglutarate oxidoreductase</fullName>
    </submittedName>
</protein>
<evidence type="ECO:0000259" key="2">
    <source>
        <dbReference type="Pfam" id="PF02775"/>
    </source>
</evidence>
<feature type="domain" description="Thiamine pyrophosphate enzyme TPP-binding" evidence="2">
    <location>
        <begin position="63"/>
        <end position="202"/>
    </location>
</feature>
<dbReference type="SUPFAM" id="SSF52518">
    <property type="entry name" value="Thiamin diphosphate-binding fold (THDP-binding)"/>
    <property type="match status" value="1"/>
</dbReference>
<dbReference type="Gene3D" id="3.40.50.970">
    <property type="match status" value="1"/>
</dbReference>
<proteinExistence type="predicted"/>
<keyword evidence="4" id="KW-1185">Reference proteome</keyword>
<keyword evidence="1" id="KW-0560">Oxidoreductase</keyword>
<name>A0AAE3EI55_9SPIR</name>
<dbReference type="PANTHER" id="PTHR48084:SF3">
    <property type="entry name" value="SUBUNIT OF PYRUVATE:FLAVODOXIN OXIDOREDUCTASE"/>
    <property type="match status" value="1"/>
</dbReference>
<dbReference type="GO" id="GO:0016625">
    <property type="term" value="F:oxidoreductase activity, acting on the aldehyde or oxo group of donors, iron-sulfur protein as acceptor"/>
    <property type="evidence" value="ECO:0007669"/>
    <property type="project" value="UniProtKB-ARBA"/>
</dbReference>
<dbReference type="GO" id="GO:0044281">
    <property type="term" value="P:small molecule metabolic process"/>
    <property type="evidence" value="ECO:0007669"/>
    <property type="project" value="UniProtKB-ARBA"/>
</dbReference>
<dbReference type="PANTHER" id="PTHR48084">
    <property type="entry name" value="2-OXOGLUTARATE OXIDOREDUCTASE SUBUNIT KORB-RELATED"/>
    <property type="match status" value="1"/>
</dbReference>
<dbReference type="InterPro" id="IPR011766">
    <property type="entry name" value="TPP_enzyme_TPP-bd"/>
</dbReference>
<dbReference type="GO" id="GO:0030976">
    <property type="term" value="F:thiamine pyrophosphate binding"/>
    <property type="evidence" value="ECO:0007669"/>
    <property type="project" value="InterPro"/>
</dbReference>
<evidence type="ECO:0000313" key="4">
    <source>
        <dbReference type="Proteomes" id="UP001198163"/>
    </source>
</evidence>
<reference evidence="3" key="1">
    <citation type="submission" date="2021-08" db="EMBL/GenBank/DDBJ databases">
        <title>Comparative analyses of Brucepasteria parasyntrophica and Teretinema zuelzerae.</title>
        <authorList>
            <person name="Song Y."/>
            <person name="Brune A."/>
        </authorList>
    </citation>
    <scope>NUCLEOTIDE SEQUENCE</scope>
    <source>
        <strain evidence="3">DSM 1903</strain>
    </source>
</reference>
<dbReference type="InterPro" id="IPR029061">
    <property type="entry name" value="THDP-binding"/>
</dbReference>
<organism evidence="3 4">
    <name type="scientific">Teretinema zuelzerae</name>
    <dbReference type="NCBI Taxonomy" id="156"/>
    <lineage>
        <taxon>Bacteria</taxon>
        <taxon>Pseudomonadati</taxon>
        <taxon>Spirochaetota</taxon>
        <taxon>Spirochaetia</taxon>
        <taxon>Spirochaetales</taxon>
        <taxon>Treponemataceae</taxon>
        <taxon>Teretinema</taxon>
    </lineage>
</organism>
<dbReference type="Pfam" id="PF02775">
    <property type="entry name" value="TPP_enzyme_C"/>
    <property type="match status" value="1"/>
</dbReference>
<dbReference type="GO" id="GO:0045333">
    <property type="term" value="P:cellular respiration"/>
    <property type="evidence" value="ECO:0007669"/>
    <property type="project" value="UniProtKB-ARBA"/>
</dbReference>
<dbReference type="RefSeq" id="WP_230755923.1">
    <property type="nucleotide sequence ID" value="NZ_JAINWA010000003.1"/>
</dbReference>